<evidence type="ECO:0000313" key="14">
    <source>
        <dbReference type="Proteomes" id="UP000036356"/>
    </source>
</evidence>
<evidence type="ECO:0000256" key="8">
    <source>
        <dbReference type="ARBA" id="ARBA00022989"/>
    </source>
</evidence>
<comment type="cofactor">
    <cofactor evidence="1 11">
        <name>Zn(2+)</name>
        <dbReference type="ChEBI" id="CHEBI:29105"/>
    </cofactor>
</comment>
<dbReference type="PROSITE" id="PS50106">
    <property type="entry name" value="PDZ"/>
    <property type="match status" value="1"/>
</dbReference>
<keyword evidence="9 11" id="KW-0482">Metalloprotease</keyword>
<dbReference type="InterPro" id="IPR004387">
    <property type="entry name" value="Pept_M50_Zn"/>
</dbReference>
<dbReference type="EMBL" id="LDZY01000012">
    <property type="protein sequence ID" value="KLU64764.1"/>
    <property type="molecule type" value="Genomic_DNA"/>
</dbReference>
<evidence type="ECO:0000256" key="10">
    <source>
        <dbReference type="ARBA" id="ARBA00023136"/>
    </source>
</evidence>
<sequence>MTTALAIIFVFGSMVMIHEFGHYMVAKLIGVRVIEFSFGFGPKIIGYQGKETLYAWRLIPLGGFVKLHGMDAEIDEQGRTIIAPVDDEQSFMNKPVWQRMAVIAAGPLMNFVLAIVLFVGVFAYLGVPTQSNSNAIGSLVSGKPAAAAGIQPGDKILAVNQESTPDWNRLTEVIHGKPNQQLALTIESAKGNKTHVVSVKTEKDAQTGYGMIGIAPEVVYMHASILQSTGFGFQRTLDFTKFIVVTLTQMITGKIPAEVGGPVMIAQAIGEGAHEGLSNLLGLTGVLSIQLGLINLFPIPALDGSRLVFLLFEGLRGKPLNPEKENMIHLVGFVLLMALMIAVTYKDVVRLFVKAG</sequence>
<evidence type="ECO:0000256" key="4">
    <source>
        <dbReference type="ARBA" id="ARBA00022670"/>
    </source>
</evidence>
<feature type="transmembrane region" description="Helical" evidence="11">
    <location>
        <begin position="6"/>
        <end position="25"/>
    </location>
</feature>
<keyword evidence="4 13" id="KW-0645">Protease</keyword>
<dbReference type="STRING" id="476652.DEAC_c34080"/>
<dbReference type="GO" id="GO:0004222">
    <property type="term" value="F:metalloendopeptidase activity"/>
    <property type="evidence" value="ECO:0007669"/>
    <property type="project" value="InterPro"/>
</dbReference>
<feature type="domain" description="PDZ" evidence="12">
    <location>
        <begin position="114"/>
        <end position="175"/>
    </location>
</feature>
<evidence type="ECO:0000256" key="3">
    <source>
        <dbReference type="ARBA" id="ARBA00007931"/>
    </source>
</evidence>
<dbReference type="PANTHER" id="PTHR42837">
    <property type="entry name" value="REGULATOR OF SIGMA-E PROTEASE RSEP"/>
    <property type="match status" value="1"/>
</dbReference>
<keyword evidence="8 11" id="KW-1133">Transmembrane helix</keyword>
<dbReference type="PANTHER" id="PTHR42837:SF2">
    <property type="entry name" value="MEMBRANE METALLOPROTEASE ARASP2, CHLOROPLASTIC-RELATED"/>
    <property type="match status" value="1"/>
</dbReference>
<keyword evidence="7 11" id="KW-0862">Zinc</keyword>
<evidence type="ECO:0000256" key="2">
    <source>
        <dbReference type="ARBA" id="ARBA00004141"/>
    </source>
</evidence>
<evidence type="ECO:0000256" key="5">
    <source>
        <dbReference type="ARBA" id="ARBA00022692"/>
    </source>
</evidence>
<evidence type="ECO:0000256" key="9">
    <source>
        <dbReference type="ARBA" id="ARBA00023049"/>
    </source>
</evidence>
<dbReference type="GO" id="GO:0016020">
    <property type="term" value="C:membrane"/>
    <property type="evidence" value="ECO:0007669"/>
    <property type="project" value="UniProtKB-SubCell"/>
</dbReference>
<dbReference type="AlphaFoldDB" id="A0A0J1FMN8"/>
<evidence type="ECO:0000256" key="1">
    <source>
        <dbReference type="ARBA" id="ARBA00001947"/>
    </source>
</evidence>
<organism evidence="13 14">
    <name type="scientific">Desulfosporosinus acididurans</name>
    <dbReference type="NCBI Taxonomy" id="476652"/>
    <lineage>
        <taxon>Bacteria</taxon>
        <taxon>Bacillati</taxon>
        <taxon>Bacillota</taxon>
        <taxon>Clostridia</taxon>
        <taxon>Eubacteriales</taxon>
        <taxon>Desulfitobacteriaceae</taxon>
        <taxon>Desulfosporosinus</taxon>
    </lineage>
</organism>
<dbReference type="InterPro" id="IPR041489">
    <property type="entry name" value="PDZ_6"/>
</dbReference>
<gene>
    <name evidence="13" type="primary">rasP</name>
    <name evidence="13" type="ORF">DEAC_c34080</name>
</gene>
<evidence type="ECO:0000259" key="12">
    <source>
        <dbReference type="PROSITE" id="PS50106"/>
    </source>
</evidence>
<keyword evidence="10 11" id="KW-0472">Membrane</keyword>
<evidence type="ECO:0000313" key="13">
    <source>
        <dbReference type="EMBL" id="KLU64764.1"/>
    </source>
</evidence>
<keyword evidence="14" id="KW-1185">Reference proteome</keyword>
<dbReference type="SUPFAM" id="SSF50156">
    <property type="entry name" value="PDZ domain-like"/>
    <property type="match status" value="1"/>
</dbReference>
<dbReference type="RefSeq" id="WP_047811204.1">
    <property type="nucleotide sequence ID" value="NZ_LDZY01000012.1"/>
</dbReference>
<dbReference type="CDD" id="cd06163">
    <property type="entry name" value="S2P-M50_PDZ_RseP-like"/>
    <property type="match status" value="1"/>
</dbReference>
<keyword evidence="6 11" id="KW-0378">Hydrolase</keyword>
<comment type="subcellular location">
    <subcellularLocation>
        <location evidence="2">Membrane</location>
        <topology evidence="2">Multi-pass membrane protein</topology>
    </subcellularLocation>
</comment>
<dbReference type="InterPro" id="IPR036034">
    <property type="entry name" value="PDZ_sf"/>
</dbReference>
<evidence type="ECO:0000256" key="7">
    <source>
        <dbReference type="ARBA" id="ARBA00022833"/>
    </source>
</evidence>
<feature type="transmembrane region" description="Helical" evidence="11">
    <location>
        <begin position="327"/>
        <end position="345"/>
    </location>
</feature>
<dbReference type="SMART" id="SM00228">
    <property type="entry name" value="PDZ"/>
    <property type="match status" value="1"/>
</dbReference>
<dbReference type="PATRIC" id="fig|476652.3.peg.3597"/>
<protein>
    <recommendedName>
        <fullName evidence="11">Zinc metalloprotease</fullName>
        <ecNumber evidence="11">3.4.24.-</ecNumber>
    </recommendedName>
</protein>
<dbReference type="InterPro" id="IPR008915">
    <property type="entry name" value="Peptidase_M50"/>
</dbReference>
<reference evidence="13 14" key="1">
    <citation type="submission" date="2015-06" db="EMBL/GenBank/DDBJ databases">
        <title>Draft genome of the moderately acidophilic sulfate reducer Candidatus Desulfosporosinus acididurans strain M1.</title>
        <authorList>
            <person name="Poehlein A."/>
            <person name="Petzsch P."/>
            <person name="Johnson B.D."/>
            <person name="Schloemann M."/>
            <person name="Daniel R."/>
            <person name="Muehling M."/>
        </authorList>
    </citation>
    <scope>NUCLEOTIDE SEQUENCE [LARGE SCALE GENOMIC DNA]</scope>
    <source>
        <strain evidence="13 14">M1</strain>
    </source>
</reference>
<dbReference type="GO" id="GO:0046872">
    <property type="term" value="F:metal ion binding"/>
    <property type="evidence" value="ECO:0007669"/>
    <property type="project" value="UniProtKB-KW"/>
</dbReference>
<dbReference type="NCBIfam" id="TIGR00054">
    <property type="entry name" value="RIP metalloprotease RseP"/>
    <property type="match status" value="1"/>
</dbReference>
<feature type="transmembrane region" description="Helical" evidence="11">
    <location>
        <begin position="101"/>
        <end position="125"/>
    </location>
</feature>
<comment type="similarity">
    <text evidence="3 11">Belongs to the peptidase M50B family.</text>
</comment>
<proteinExistence type="inferred from homology"/>
<dbReference type="Proteomes" id="UP000036356">
    <property type="component" value="Unassembled WGS sequence"/>
</dbReference>
<keyword evidence="11" id="KW-0479">Metal-binding</keyword>
<keyword evidence="5 11" id="KW-0812">Transmembrane</keyword>
<dbReference type="EC" id="3.4.24.-" evidence="11"/>
<dbReference type="Pfam" id="PF17820">
    <property type="entry name" value="PDZ_6"/>
    <property type="match status" value="1"/>
</dbReference>
<comment type="caution">
    <text evidence="13">The sequence shown here is derived from an EMBL/GenBank/DDBJ whole genome shotgun (WGS) entry which is preliminary data.</text>
</comment>
<accession>A0A0J1FMN8</accession>
<dbReference type="InterPro" id="IPR001478">
    <property type="entry name" value="PDZ"/>
</dbReference>
<dbReference type="Pfam" id="PF02163">
    <property type="entry name" value="Peptidase_M50"/>
    <property type="match status" value="1"/>
</dbReference>
<name>A0A0J1FMN8_9FIRM</name>
<evidence type="ECO:0000256" key="11">
    <source>
        <dbReference type="RuleBase" id="RU362031"/>
    </source>
</evidence>
<dbReference type="GO" id="GO:0006508">
    <property type="term" value="P:proteolysis"/>
    <property type="evidence" value="ECO:0007669"/>
    <property type="project" value="UniProtKB-KW"/>
</dbReference>
<dbReference type="Gene3D" id="2.30.42.10">
    <property type="match status" value="1"/>
</dbReference>
<dbReference type="CDD" id="cd23081">
    <property type="entry name" value="cpPDZ_EcRseP-like"/>
    <property type="match status" value="1"/>
</dbReference>
<evidence type="ECO:0000256" key="6">
    <source>
        <dbReference type="ARBA" id="ARBA00022801"/>
    </source>
</evidence>